<sequence>MPHHQPDRDTRTFSSVVLYLNDFTKSTRVFLLIIKFITNPPNGMEDKLTREAPNYPVVHLDSTFDSAKAEEWFKKKLKNLTEERTPLAVAHRLSVLKSFDIGRLQHDVTIEIGLQFR</sequence>
<dbReference type="AlphaFoldDB" id="A0ABD2CMY5"/>
<keyword evidence="2" id="KW-1185">Reference proteome</keyword>
<dbReference type="EMBL" id="JAYRBN010000038">
    <property type="protein sequence ID" value="KAL2746054.1"/>
    <property type="molecule type" value="Genomic_DNA"/>
</dbReference>
<comment type="caution">
    <text evidence="1">The sequence shown here is derived from an EMBL/GenBank/DDBJ whole genome shotgun (WGS) entry which is preliminary data.</text>
</comment>
<protein>
    <submittedName>
        <fullName evidence="1">Uncharacterized protein</fullName>
    </submittedName>
</protein>
<accession>A0ABD2CMY5</accession>
<reference evidence="1 2" key="1">
    <citation type="journal article" date="2024" name="Ann. Entomol. Soc. Am.">
        <title>Genomic analyses of the southern and eastern yellowjacket wasps (Hymenoptera: Vespidae) reveal evolutionary signatures of social life.</title>
        <authorList>
            <person name="Catto M.A."/>
            <person name="Caine P.B."/>
            <person name="Orr S.E."/>
            <person name="Hunt B.G."/>
            <person name="Goodisman M.A.D."/>
        </authorList>
    </citation>
    <scope>NUCLEOTIDE SEQUENCE [LARGE SCALE GENOMIC DNA]</scope>
    <source>
        <strain evidence="1">232</strain>
        <tissue evidence="1">Head and thorax</tissue>
    </source>
</reference>
<name>A0ABD2CMY5_VESMC</name>
<gene>
    <name evidence="1" type="ORF">V1477_005711</name>
</gene>
<organism evidence="1 2">
    <name type="scientific">Vespula maculifrons</name>
    <name type="common">Eastern yellow jacket</name>
    <name type="synonym">Wasp</name>
    <dbReference type="NCBI Taxonomy" id="7453"/>
    <lineage>
        <taxon>Eukaryota</taxon>
        <taxon>Metazoa</taxon>
        <taxon>Ecdysozoa</taxon>
        <taxon>Arthropoda</taxon>
        <taxon>Hexapoda</taxon>
        <taxon>Insecta</taxon>
        <taxon>Pterygota</taxon>
        <taxon>Neoptera</taxon>
        <taxon>Endopterygota</taxon>
        <taxon>Hymenoptera</taxon>
        <taxon>Apocrita</taxon>
        <taxon>Aculeata</taxon>
        <taxon>Vespoidea</taxon>
        <taxon>Vespidae</taxon>
        <taxon>Vespinae</taxon>
        <taxon>Vespula</taxon>
    </lineage>
</organism>
<dbReference type="Proteomes" id="UP001607303">
    <property type="component" value="Unassembled WGS sequence"/>
</dbReference>
<proteinExistence type="predicted"/>
<evidence type="ECO:0000313" key="2">
    <source>
        <dbReference type="Proteomes" id="UP001607303"/>
    </source>
</evidence>
<evidence type="ECO:0000313" key="1">
    <source>
        <dbReference type="EMBL" id="KAL2746054.1"/>
    </source>
</evidence>